<evidence type="ECO:0000256" key="1">
    <source>
        <dbReference type="ARBA" id="ARBA00004141"/>
    </source>
</evidence>
<dbReference type="PANTHER" id="PTHR24243">
    <property type="entry name" value="G-PROTEIN COUPLED RECEPTOR"/>
    <property type="match status" value="1"/>
</dbReference>
<evidence type="ECO:0000313" key="10">
    <source>
        <dbReference type="EMBL" id="KAK3703673.1"/>
    </source>
</evidence>
<feature type="domain" description="G-protein coupled receptors family 1 profile" evidence="9">
    <location>
        <begin position="110"/>
        <end position="382"/>
    </location>
</feature>
<keyword evidence="2 8" id="KW-0812">Transmembrane</keyword>
<feature type="transmembrane region" description="Helical" evidence="8">
    <location>
        <begin position="94"/>
        <end position="119"/>
    </location>
</feature>
<sequence length="403" mass="45262">MIGGNVDMDIAMCCGRFSWQEYALPPTRRCSDHHLLTKGCCFLTRHLKMVNNTTEDPFELHNRFLTEYSVFTATEDDIRPKSFFSDGVLNTAIFIYRPACASINICGLVANIVNIMVYWRMGFGTTANINLFTLSVSDFIQNCFLVIIALFQGIYVDATRLRLSPDAVTYLLNPVFWSVSAFGSWMTAIISLERCVSVALPMKVKLIFTRKSITGLILGMILYQVALFIPIYMNYEIKTVPSTVDNVTMIYTEVHTKSLEQIGMLWFISFSLPTFLCFMTIAVGTPLLVIKLRQTVVARSSMTPGSRSTGNTARETAVAKVVITISTIYICCMSPSVAFYATSFAYPRFNGTDPYYRSLVCVVLFISLTMQSVSCFVNIFVYLTLSKKYKETIKALFGGKSKN</sequence>
<evidence type="ECO:0000259" key="9">
    <source>
        <dbReference type="PROSITE" id="PS50262"/>
    </source>
</evidence>
<comment type="caution">
    <text evidence="10">The sequence shown here is derived from an EMBL/GenBank/DDBJ whole genome shotgun (WGS) entry which is preliminary data.</text>
</comment>
<keyword evidence="6" id="KW-0675">Receptor</keyword>
<keyword evidence="4" id="KW-0297">G-protein coupled receptor</keyword>
<dbReference type="PANTHER" id="PTHR24243:SF208">
    <property type="entry name" value="PYROKININ-1 RECEPTOR"/>
    <property type="match status" value="1"/>
</dbReference>
<name>A0AAE0XQF2_9GAST</name>
<dbReference type="AlphaFoldDB" id="A0AAE0XQF2"/>
<dbReference type="GO" id="GO:0016020">
    <property type="term" value="C:membrane"/>
    <property type="evidence" value="ECO:0007669"/>
    <property type="project" value="UniProtKB-SubCell"/>
</dbReference>
<feature type="transmembrane region" description="Helical" evidence="8">
    <location>
        <begin position="175"/>
        <end position="192"/>
    </location>
</feature>
<evidence type="ECO:0000256" key="7">
    <source>
        <dbReference type="ARBA" id="ARBA00023224"/>
    </source>
</evidence>
<dbReference type="GO" id="GO:0004930">
    <property type="term" value="F:G protein-coupled receptor activity"/>
    <property type="evidence" value="ECO:0007669"/>
    <property type="project" value="UniProtKB-KW"/>
</dbReference>
<feature type="transmembrane region" description="Helical" evidence="8">
    <location>
        <begin position="213"/>
        <end position="233"/>
    </location>
</feature>
<accession>A0AAE0XQF2</accession>
<evidence type="ECO:0000256" key="6">
    <source>
        <dbReference type="ARBA" id="ARBA00023170"/>
    </source>
</evidence>
<evidence type="ECO:0000256" key="4">
    <source>
        <dbReference type="ARBA" id="ARBA00023040"/>
    </source>
</evidence>
<feature type="transmembrane region" description="Helical" evidence="8">
    <location>
        <begin position="317"/>
        <end position="342"/>
    </location>
</feature>
<gene>
    <name evidence="10" type="ORF">RRG08_046039</name>
</gene>
<dbReference type="SUPFAM" id="SSF81321">
    <property type="entry name" value="Family A G protein-coupled receptor-like"/>
    <property type="match status" value="1"/>
</dbReference>
<reference evidence="10" key="1">
    <citation type="journal article" date="2023" name="G3 (Bethesda)">
        <title>A reference genome for the long-term kleptoplast-retaining sea slug Elysia crispata morphotype clarki.</title>
        <authorList>
            <person name="Eastman K.E."/>
            <person name="Pendleton A.L."/>
            <person name="Shaikh M.A."/>
            <person name="Suttiyut T."/>
            <person name="Ogas R."/>
            <person name="Tomko P."/>
            <person name="Gavelis G."/>
            <person name="Widhalm J.R."/>
            <person name="Wisecaver J.H."/>
        </authorList>
    </citation>
    <scope>NUCLEOTIDE SEQUENCE</scope>
    <source>
        <strain evidence="10">ECLA1</strain>
    </source>
</reference>
<evidence type="ECO:0000256" key="5">
    <source>
        <dbReference type="ARBA" id="ARBA00023136"/>
    </source>
</evidence>
<keyword evidence="3 8" id="KW-1133">Transmembrane helix</keyword>
<keyword evidence="5 8" id="KW-0472">Membrane</keyword>
<feature type="transmembrane region" description="Helical" evidence="8">
    <location>
        <begin position="264"/>
        <end position="290"/>
    </location>
</feature>
<organism evidence="10 11">
    <name type="scientific">Elysia crispata</name>
    <name type="common">lettuce slug</name>
    <dbReference type="NCBI Taxonomy" id="231223"/>
    <lineage>
        <taxon>Eukaryota</taxon>
        <taxon>Metazoa</taxon>
        <taxon>Spiralia</taxon>
        <taxon>Lophotrochozoa</taxon>
        <taxon>Mollusca</taxon>
        <taxon>Gastropoda</taxon>
        <taxon>Heterobranchia</taxon>
        <taxon>Euthyneura</taxon>
        <taxon>Panpulmonata</taxon>
        <taxon>Sacoglossa</taxon>
        <taxon>Placobranchoidea</taxon>
        <taxon>Plakobranchidae</taxon>
        <taxon>Elysia</taxon>
    </lineage>
</organism>
<keyword evidence="7" id="KW-0807">Transducer</keyword>
<dbReference type="Proteomes" id="UP001283361">
    <property type="component" value="Unassembled WGS sequence"/>
</dbReference>
<dbReference type="Gene3D" id="1.20.1070.10">
    <property type="entry name" value="Rhodopsin 7-helix transmembrane proteins"/>
    <property type="match status" value="1"/>
</dbReference>
<evidence type="ECO:0000256" key="3">
    <source>
        <dbReference type="ARBA" id="ARBA00022989"/>
    </source>
</evidence>
<dbReference type="EMBL" id="JAWDGP010007822">
    <property type="protein sequence ID" value="KAK3703673.1"/>
    <property type="molecule type" value="Genomic_DNA"/>
</dbReference>
<protein>
    <recommendedName>
        <fullName evidence="9">G-protein coupled receptors family 1 profile domain-containing protein</fullName>
    </recommendedName>
</protein>
<feature type="transmembrane region" description="Helical" evidence="8">
    <location>
        <begin position="131"/>
        <end position="155"/>
    </location>
</feature>
<feature type="transmembrane region" description="Helical" evidence="8">
    <location>
        <begin position="362"/>
        <end position="385"/>
    </location>
</feature>
<dbReference type="InterPro" id="IPR017452">
    <property type="entry name" value="GPCR_Rhodpsn_7TM"/>
</dbReference>
<evidence type="ECO:0000313" key="11">
    <source>
        <dbReference type="Proteomes" id="UP001283361"/>
    </source>
</evidence>
<evidence type="ECO:0000256" key="2">
    <source>
        <dbReference type="ARBA" id="ARBA00022692"/>
    </source>
</evidence>
<evidence type="ECO:0000256" key="8">
    <source>
        <dbReference type="SAM" id="Phobius"/>
    </source>
</evidence>
<proteinExistence type="predicted"/>
<keyword evidence="11" id="KW-1185">Reference proteome</keyword>
<comment type="subcellular location">
    <subcellularLocation>
        <location evidence="1">Membrane</location>
        <topology evidence="1">Multi-pass membrane protein</topology>
    </subcellularLocation>
</comment>
<dbReference type="PROSITE" id="PS50262">
    <property type="entry name" value="G_PROTEIN_RECEP_F1_2"/>
    <property type="match status" value="1"/>
</dbReference>